<accession>X8CKE9</accession>
<evidence type="ECO:0000259" key="1">
    <source>
        <dbReference type="Pfam" id="PF05199"/>
    </source>
</evidence>
<proteinExistence type="predicted"/>
<dbReference type="EMBL" id="JAOB01000029">
    <property type="protein sequence ID" value="EUA56842.1"/>
    <property type="molecule type" value="Genomic_DNA"/>
</dbReference>
<dbReference type="InterPro" id="IPR007867">
    <property type="entry name" value="GMC_OxRtase_C"/>
</dbReference>
<name>X8CKE9_MYCXE</name>
<dbReference type="AlphaFoldDB" id="X8CKE9"/>
<sequence>MGDRPDNSVLNPHCQCWDADNVFVTDGACFVSPASKTRPSR</sequence>
<evidence type="ECO:0000313" key="2">
    <source>
        <dbReference type="EMBL" id="EUA56842.1"/>
    </source>
</evidence>
<dbReference type="GO" id="GO:0016614">
    <property type="term" value="F:oxidoreductase activity, acting on CH-OH group of donors"/>
    <property type="evidence" value="ECO:0007669"/>
    <property type="project" value="InterPro"/>
</dbReference>
<feature type="domain" description="Glucose-methanol-choline oxidoreductase C-terminal" evidence="1">
    <location>
        <begin position="1"/>
        <end position="35"/>
    </location>
</feature>
<gene>
    <name evidence="2" type="ORF">I553_8896</name>
</gene>
<reference evidence="2" key="1">
    <citation type="submission" date="2014-01" db="EMBL/GenBank/DDBJ databases">
        <authorList>
            <person name="Brown-Elliot B."/>
            <person name="Wallace R."/>
            <person name="Lenaerts A."/>
            <person name="Ordway D."/>
            <person name="DeGroote M.A."/>
            <person name="Parker T."/>
            <person name="Sizemore C."/>
            <person name="Tallon L.J."/>
            <person name="Sadzewicz L.K."/>
            <person name="Sengamalay N."/>
            <person name="Fraser C.M."/>
            <person name="Hine E."/>
            <person name="Shefchek K.A."/>
            <person name="Das S.P."/>
            <person name="Tettelin H."/>
        </authorList>
    </citation>
    <scope>NUCLEOTIDE SEQUENCE [LARGE SCALE GENOMIC DNA]</scope>
    <source>
        <strain evidence="2">4042</strain>
    </source>
</reference>
<protein>
    <submittedName>
        <fullName evidence="2">GMC oxidoreductase family protein</fullName>
    </submittedName>
</protein>
<dbReference type="Pfam" id="PF05199">
    <property type="entry name" value="GMC_oxred_C"/>
    <property type="match status" value="1"/>
</dbReference>
<organism evidence="2">
    <name type="scientific">Mycobacterium xenopi 4042</name>
    <dbReference type="NCBI Taxonomy" id="1299334"/>
    <lineage>
        <taxon>Bacteria</taxon>
        <taxon>Bacillati</taxon>
        <taxon>Actinomycetota</taxon>
        <taxon>Actinomycetes</taxon>
        <taxon>Mycobacteriales</taxon>
        <taxon>Mycobacteriaceae</taxon>
        <taxon>Mycobacterium</taxon>
    </lineage>
</organism>
<comment type="caution">
    <text evidence="2">The sequence shown here is derived from an EMBL/GenBank/DDBJ whole genome shotgun (WGS) entry which is preliminary data.</text>
</comment>